<evidence type="ECO:0000256" key="3">
    <source>
        <dbReference type="ARBA" id="ARBA00022842"/>
    </source>
</evidence>
<dbReference type="InterPro" id="IPR023214">
    <property type="entry name" value="HAD_sf"/>
</dbReference>
<keyword evidence="1" id="KW-0479">Metal-binding</keyword>
<dbReference type="STRING" id="649638.Trad_2431"/>
<dbReference type="AlphaFoldDB" id="D7CT77"/>
<dbReference type="RefSeq" id="WP_013178902.1">
    <property type="nucleotide sequence ID" value="NC_014221.1"/>
</dbReference>
<name>D7CT77_TRURR</name>
<reference evidence="4 5" key="2">
    <citation type="journal article" date="2011" name="Stand. Genomic Sci.">
        <title>Complete genome sequence of Truepera radiovictrix type strain (RQ-24).</title>
        <authorList>
            <person name="Ivanova N."/>
            <person name="Rohde C."/>
            <person name="Munk C."/>
            <person name="Nolan M."/>
            <person name="Lucas S."/>
            <person name="Del Rio T.G."/>
            <person name="Tice H."/>
            <person name="Deshpande S."/>
            <person name="Cheng J.F."/>
            <person name="Tapia R."/>
            <person name="Han C."/>
            <person name="Goodwin L."/>
            <person name="Pitluck S."/>
            <person name="Liolios K."/>
            <person name="Mavromatis K."/>
            <person name="Mikhailova N."/>
            <person name="Pati A."/>
            <person name="Chen A."/>
            <person name="Palaniappan K."/>
            <person name="Land M."/>
            <person name="Hauser L."/>
            <person name="Chang Y.J."/>
            <person name="Jeffries C.D."/>
            <person name="Brambilla E."/>
            <person name="Rohde M."/>
            <person name="Goker M."/>
            <person name="Tindall B.J."/>
            <person name="Woyke T."/>
            <person name="Bristow J."/>
            <person name="Eisen J.A."/>
            <person name="Markowitz V."/>
            <person name="Hugenholtz P."/>
            <person name="Kyrpides N.C."/>
            <person name="Klenk H.P."/>
            <person name="Lapidus A."/>
        </authorList>
    </citation>
    <scope>NUCLEOTIDE SEQUENCE [LARGE SCALE GENOMIC DNA]</scope>
    <source>
        <strain evidence="5">DSM 17093 / CIP 108686 / LMG 22925 / RQ-24</strain>
    </source>
</reference>
<organism evidence="4 5">
    <name type="scientific">Truepera radiovictrix (strain DSM 17093 / CIP 108686 / LMG 22925 / RQ-24)</name>
    <dbReference type="NCBI Taxonomy" id="649638"/>
    <lineage>
        <taxon>Bacteria</taxon>
        <taxon>Thermotogati</taxon>
        <taxon>Deinococcota</taxon>
        <taxon>Deinococci</taxon>
        <taxon>Trueperales</taxon>
        <taxon>Trueperaceae</taxon>
        <taxon>Truepera</taxon>
    </lineage>
</organism>
<dbReference type="GO" id="GO:0016791">
    <property type="term" value="F:phosphatase activity"/>
    <property type="evidence" value="ECO:0007669"/>
    <property type="project" value="TreeGrafter"/>
</dbReference>
<keyword evidence="3" id="KW-0460">Magnesium</keyword>
<evidence type="ECO:0000313" key="4">
    <source>
        <dbReference type="EMBL" id="ADI15540.1"/>
    </source>
</evidence>
<sequence length="227" mass="25056">MTLGIAFDLDDTLYLERDYVKSGFRAVAAHVAAGDRALEERAFGILWQDFVQGVRGRAFNRLLAALPELEGRCSITELVACYREHTPAITFLPGVEAALCELRARGARLAVISDGPLVSQAAKAAALGVARYADPVILTDAWGQRYWKPHARAFEAVAEAFALPPERLVYVGDNPEKDFHAPARLGWRSVRLRLPEQVRHHLPHEAVPPTFEVTSVAALREQLLALL</sequence>
<dbReference type="OrthoDB" id="9809962at2"/>
<keyword evidence="5" id="KW-1185">Reference proteome</keyword>
<keyword evidence="2 4" id="KW-0378">Hydrolase</keyword>
<reference evidence="5" key="1">
    <citation type="submission" date="2010-05" db="EMBL/GenBank/DDBJ databases">
        <title>The complete genome of Truepera radiovictris DSM 17093.</title>
        <authorList>
            <consortium name="US DOE Joint Genome Institute (JGI-PGF)"/>
            <person name="Lucas S."/>
            <person name="Copeland A."/>
            <person name="Lapidus A."/>
            <person name="Glavina del Rio T."/>
            <person name="Dalin E."/>
            <person name="Tice H."/>
            <person name="Bruce D."/>
            <person name="Goodwin L."/>
            <person name="Pitluck S."/>
            <person name="Kyrpides N."/>
            <person name="Mavromatis K."/>
            <person name="Ovchinnikova G."/>
            <person name="Munk A.C."/>
            <person name="Detter J.C."/>
            <person name="Han C."/>
            <person name="Tapia R."/>
            <person name="Land M."/>
            <person name="Hauser L."/>
            <person name="Markowitz V."/>
            <person name="Cheng J.-F."/>
            <person name="Hugenholtz P."/>
            <person name="Woyke T."/>
            <person name="Wu D."/>
            <person name="Tindall B."/>
            <person name="Pomrenke H.G."/>
            <person name="Brambilla E."/>
            <person name="Klenk H.-P."/>
            <person name="Eisen J.A."/>
        </authorList>
    </citation>
    <scope>NUCLEOTIDE SEQUENCE [LARGE SCALE GENOMIC DNA]</scope>
    <source>
        <strain evidence="5">DSM 17093 / CIP 108686 / LMG 22925 / RQ-24</strain>
    </source>
</reference>
<dbReference type="InterPro" id="IPR036412">
    <property type="entry name" value="HAD-like_sf"/>
</dbReference>
<dbReference type="PANTHER" id="PTHR46470:SF2">
    <property type="entry name" value="GLYCERALDEHYDE 3-PHOSPHATE PHOSPHATASE"/>
    <property type="match status" value="1"/>
</dbReference>
<dbReference type="SUPFAM" id="SSF56784">
    <property type="entry name" value="HAD-like"/>
    <property type="match status" value="1"/>
</dbReference>
<dbReference type="Proteomes" id="UP000000379">
    <property type="component" value="Chromosome"/>
</dbReference>
<dbReference type="HOGENOM" id="CLU_045011_8_3_0"/>
<dbReference type="eggNOG" id="COG0546">
    <property type="taxonomic scope" value="Bacteria"/>
</dbReference>
<dbReference type="Pfam" id="PF00702">
    <property type="entry name" value="Hydrolase"/>
    <property type="match status" value="1"/>
</dbReference>
<proteinExistence type="predicted"/>
<evidence type="ECO:0000313" key="5">
    <source>
        <dbReference type="Proteomes" id="UP000000379"/>
    </source>
</evidence>
<dbReference type="EMBL" id="CP002049">
    <property type="protein sequence ID" value="ADI15540.1"/>
    <property type="molecule type" value="Genomic_DNA"/>
</dbReference>
<dbReference type="PANTHER" id="PTHR46470">
    <property type="entry name" value="N-ACYLNEURAMINATE-9-PHOSPHATASE"/>
    <property type="match status" value="1"/>
</dbReference>
<dbReference type="SFLD" id="SFLDS00003">
    <property type="entry name" value="Haloacid_Dehalogenase"/>
    <property type="match status" value="1"/>
</dbReference>
<dbReference type="InterPro" id="IPR051400">
    <property type="entry name" value="HAD-like_hydrolase"/>
</dbReference>
<protein>
    <submittedName>
        <fullName evidence="4">Haloacid dehalogenase domain protein hydrolase</fullName>
    </submittedName>
</protein>
<gene>
    <name evidence="4" type="ordered locus">Trad_2431</name>
</gene>
<dbReference type="Gene3D" id="3.40.50.1000">
    <property type="entry name" value="HAD superfamily/HAD-like"/>
    <property type="match status" value="1"/>
</dbReference>
<dbReference type="GO" id="GO:0046872">
    <property type="term" value="F:metal ion binding"/>
    <property type="evidence" value="ECO:0007669"/>
    <property type="project" value="UniProtKB-KW"/>
</dbReference>
<accession>D7CT77</accession>
<evidence type="ECO:0000256" key="1">
    <source>
        <dbReference type="ARBA" id="ARBA00022723"/>
    </source>
</evidence>
<dbReference type="SFLD" id="SFLDG01129">
    <property type="entry name" value="C1.5:_HAD__Beta-PGM__Phosphata"/>
    <property type="match status" value="1"/>
</dbReference>
<dbReference type="KEGG" id="tra:Trad_2431"/>
<dbReference type="Gene3D" id="1.10.150.520">
    <property type="match status" value="1"/>
</dbReference>
<evidence type="ECO:0000256" key="2">
    <source>
        <dbReference type="ARBA" id="ARBA00022801"/>
    </source>
</evidence>